<dbReference type="GO" id="GO:0052621">
    <property type="term" value="F:diguanylate cyclase activity"/>
    <property type="evidence" value="ECO:0007669"/>
    <property type="project" value="UniProtKB-EC"/>
</dbReference>
<protein>
    <recommendedName>
        <fullName evidence="2">diguanylate cyclase</fullName>
        <ecNumber evidence="2">2.7.7.65</ecNumber>
    </recommendedName>
</protein>
<dbReference type="InterPro" id="IPR000160">
    <property type="entry name" value="GGDEF_dom"/>
</dbReference>
<organism evidence="7 8">
    <name type="scientific">Arenimonas oryziterrae DSM 21050 = YC6267</name>
    <dbReference type="NCBI Taxonomy" id="1121015"/>
    <lineage>
        <taxon>Bacteria</taxon>
        <taxon>Pseudomonadati</taxon>
        <taxon>Pseudomonadota</taxon>
        <taxon>Gammaproteobacteria</taxon>
        <taxon>Lysobacterales</taxon>
        <taxon>Lysobacteraceae</taxon>
        <taxon>Arenimonas</taxon>
    </lineage>
</organism>
<keyword evidence="5" id="KW-1133">Transmembrane helix</keyword>
<dbReference type="EC" id="2.7.7.65" evidence="2"/>
<dbReference type="Gene3D" id="3.30.70.270">
    <property type="match status" value="1"/>
</dbReference>
<comment type="cofactor">
    <cofactor evidence="1">
        <name>Mg(2+)</name>
        <dbReference type="ChEBI" id="CHEBI:18420"/>
    </cofactor>
</comment>
<dbReference type="Pfam" id="PF01590">
    <property type="entry name" value="GAF"/>
    <property type="match status" value="1"/>
</dbReference>
<evidence type="ECO:0000259" key="6">
    <source>
        <dbReference type="PROSITE" id="PS50887"/>
    </source>
</evidence>
<dbReference type="Gene3D" id="3.30.450.40">
    <property type="match status" value="1"/>
</dbReference>
<evidence type="ECO:0000256" key="3">
    <source>
        <dbReference type="ARBA" id="ARBA00034247"/>
    </source>
</evidence>
<dbReference type="PANTHER" id="PTHR45138:SF9">
    <property type="entry name" value="DIGUANYLATE CYCLASE DGCM-RELATED"/>
    <property type="match status" value="1"/>
</dbReference>
<dbReference type="FunFam" id="3.30.70.270:FF:000001">
    <property type="entry name" value="Diguanylate cyclase domain protein"/>
    <property type="match status" value="1"/>
</dbReference>
<reference evidence="7 8" key="1">
    <citation type="submission" date="2013-09" db="EMBL/GenBank/DDBJ databases">
        <title>Genome sequencing of Arenimonas oryziterrae.</title>
        <authorList>
            <person name="Chen F."/>
            <person name="Wang G."/>
        </authorList>
    </citation>
    <scope>NUCLEOTIDE SEQUENCE [LARGE SCALE GENOMIC DNA]</scope>
    <source>
        <strain evidence="7 8">YC6267</strain>
    </source>
</reference>
<dbReference type="Pfam" id="PF00990">
    <property type="entry name" value="GGDEF"/>
    <property type="match status" value="1"/>
</dbReference>
<dbReference type="Proteomes" id="UP000029385">
    <property type="component" value="Unassembled WGS sequence"/>
</dbReference>
<dbReference type="RefSeq" id="WP_022970249.1">
    <property type="nucleotide sequence ID" value="NZ_ATVD01000006.1"/>
</dbReference>
<comment type="catalytic activity">
    <reaction evidence="3">
        <text>2 GTP = 3',3'-c-di-GMP + 2 diphosphate</text>
        <dbReference type="Rhea" id="RHEA:24898"/>
        <dbReference type="ChEBI" id="CHEBI:33019"/>
        <dbReference type="ChEBI" id="CHEBI:37565"/>
        <dbReference type="ChEBI" id="CHEBI:58805"/>
        <dbReference type="EC" id="2.7.7.65"/>
    </reaction>
</comment>
<dbReference type="InterPro" id="IPR007891">
    <property type="entry name" value="CHASE3"/>
</dbReference>
<comment type="caution">
    <text evidence="7">The sequence shown here is derived from an EMBL/GenBank/DDBJ whole genome shotgun (WGS) entry which is preliminary data.</text>
</comment>
<evidence type="ECO:0000256" key="2">
    <source>
        <dbReference type="ARBA" id="ARBA00012528"/>
    </source>
</evidence>
<dbReference type="InterPro" id="IPR043128">
    <property type="entry name" value="Rev_trsase/Diguanyl_cyclase"/>
</dbReference>
<evidence type="ECO:0000313" key="8">
    <source>
        <dbReference type="Proteomes" id="UP000029385"/>
    </source>
</evidence>
<gene>
    <name evidence="7" type="ORF">N789_13010</name>
</gene>
<accession>A0A091AQV9</accession>
<dbReference type="OrthoDB" id="9803824at2"/>
<dbReference type="SMART" id="SM00065">
    <property type="entry name" value="GAF"/>
    <property type="match status" value="1"/>
</dbReference>
<evidence type="ECO:0000256" key="5">
    <source>
        <dbReference type="SAM" id="Phobius"/>
    </source>
</evidence>
<dbReference type="SMART" id="SM00267">
    <property type="entry name" value="GGDEF"/>
    <property type="match status" value="1"/>
</dbReference>
<feature type="transmembrane region" description="Helical" evidence="5">
    <location>
        <begin position="12"/>
        <end position="30"/>
    </location>
</feature>
<dbReference type="Pfam" id="PF05227">
    <property type="entry name" value="CHASE3"/>
    <property type="match status" value="1"/>
</dbReference>
<dbReference type="PATRIC" id="fig|1121015.4.peg.2072"/>
<dbReference type="SUPFAM" id="SSF55073">
    <property type="entry name" value="Nucleotide cyclase"/>
    <property type="match status" value="1"/>
</dbReference>
<dbReference type="InterPro" id="IPR050469">
    <property type="entry name" value="Diguanylate_Cyclase"/>
</dbReference>
<dbReference type="CDD" id="cd01949">
    <property type="entry name" value="GGDEF"/>
    <property type="match status" value="1"/>
</dbReference>
<sequence length="564" mass="62322">MKSVTRKAVRNYGFFVAAAVLIALGSYIVFSGLQFRRHSTWVAHTHEVMESLDAISRAQQETVSDVRGYLLTGRIEERDRFWVHRAQLLHSIEALPPLVADNPEQQARGSRLLASVRDRLRYSEGSVATYRATGSAESAPAIIHAEAISSVQNQIDALLHQMREAEEQLLALRARRSDEALLALVGGTAIGIPFSLFLLGYIYLMLRRENRERQVAERAAITYNEELNTSVRQLEQLSIDLGFLSNYSGMLQSSSTSEEMFEITRQALSGLLPEAAGTIYLLRASRDHADIVAHWRVHAVPSHPAPALTDCWAVRRNQPYFVDDVLRGVHCGHLETATGAGIHATACIPLSAQGELMGWLYLSGPGPGPLFGINLALNACEQLSLALANIRLRETLRHQALRDPLTGLFNRRYLEECLAREIARCQRRSLPLAVLMMDLDHFKSFNDRYGHAGGDAVLAAFGQLLQSRSRSEDIACRYGGEEFTLIMPEAPREIAMARAELLRESVAAMRVEHQGRPLPGVTLSIGIAMMPGHEVPGSLLMQAGDKALYAAKAAGRDRVHVAEL</sequence>
<evidence type="ECO:0000256" key="4">
    <source>
        <dbReference type="SAM" id="Coils"/>
    </source>
</evidence>
<dbReference type="eggNOG" id="COG3706">
    <property type="taxonomic scope" value="Bacteria"/>
</dbReference>
<name>A0A091AQV9_9GAMM</name>
<dbReference type="EMBL" id="AVCI01000009">
    <property type="protein sequence ID" value="KFN42553.1"/>
    <property type="molecule type" value="Genomic_DNA"/>
</dbReference>
<feature type="domain" description="GGDEF" evidence="6">
    <location>
        <begin position="430"/>
        <end position="564"/>
    </location>
</feature>
<keyword evidence="5" id="KW-0812">Transmembrane</keyword>
<dbReference type="NCBIfam" id="TIGR00254">
    <property type="entry name" value="GGDEF"/>
    <property type="match status" value="1"/>
</dbReference>
<keyword evidence="5" id="KW-0472">Membrane</keyword>
<dbReference type="InterPro" id="IPR003018">
    <property type="entry name" value="GAF"/>
</dbReference>
<dbReference type="InterPro" id="IPR029787">
    <property type="entry name" value="Nucleotide_cyclase"/>
</dbReference>
<dbReference type="AlphaFoldDB" id="A0A091AQV9"/>
<dbReference type="GO" id="GO:0043709">
    <property type="term" value="P:cell adhesion involved in single-species biofilm formation"/>
    <property type="evidence" value="ECO:0007669"/>
    <property type="project" value="TreeGrafter"/>
</dbReference>
<dbReference type="SUPFAM" id="SSF55781">
    <property type="entry name" value="GAF domain-like"/>
    <property type="match status" value="1"/>
</dbReference>
<dbReference type="PROSITE" id="PS50887">
    <property type="entry name" value="GGDEF"/>
    <property type="match status" value="1"/>
</dbReference>
<evidence type="ECO:0000256" key="1">
    <source>
        <dbReference type="ARBA" id="ARBA00001946"/>
    </source>
</evidence>
<evidence type="ECO:0000313" key="7">
    <source>
        <dbReference type="EMBL" id="KFN42553.1"/>
    </source>
</evidence>
<dbReference type="GO" id="GO:1902201">
    <property type="term" value="P:negative regulation of bacterial-type flagellum-dependent cell motility"/>
    <property type="evidence" value="ECO:0007669"/>
    <property type="project" value="TreeGrafter"/>
</dbReference>
<dbReference type="GO" id="GO:0005886">
    <property type="term" value="C:plasma membrane"/>
    <property type="evidence" value="ECO:0007669"/>
    <property type="project" value="TreeGrafter"/>
</dbReference>
<dbReference type="PANTHER" id="PTHR45138">
    <property type="entry name" value="REGULATORY COMPONENTS OF SENSORY TRANSDUCTION SYSTEM"/>
    <property type="match status" value="1"/>
</dbReference>
<proteinExistence type="predicted"/>
<keyword evidence="8" id="KW-1185">Reference proteome</keyword>
<feature type="transmembrane region" description="Helical" evidence="5">
    <location>
        <begin position="180"/>
        <end position="204"/>
    </location>
</feature>
<dbReference type="InterPro" id="IPR029016">
    <property type="entry name" value="GAF-like_dom_sf"/>
</dbReference>
<dbReference type="CDD" id="cd19410">
    <property type="entry name" value="HK9-like_sensor"/>
    <property type="match status" value="1"/>
</dbReference>
<feature type="coiled-coil region" evidence="4">
    <location>
        <begin position="148"/>
        <end position="175"/>
    </location>
</feature>
<keyword evidence="4" id="KW-0175">Coiled coil</keyword>
<dbReference type="STRING" id="1121015.GCA_000420545_02644"/>